<evidence type="ECO:0000259" key="2">
    <source>
        <dbReference type="PROSITE" id="PS50112"/>
    </source>
</evidence>
<dbReference type="InterPro" id="IPR005330">
    <property type="entry name" value="MHYT_dom"/>
</dbReference>
<dbReference type="Gene3D" id="3.30.70.270">
    <property type="match status" value="1"/>
</dbReference>
<keyword evidence="1" id="KW-0472">Membrane</keyword>
<reference evidence="7 8" key="1">
    <citation type="submission" date="2021-12" db="EMBL/GenBank/DDBJ databases">
        <title>Siccirubricoccus leaddurans sp. nov., a high concentration Zn2+ tolerance bacterium.</title>
        <authorList>
            <person name="Cao Y."/>
        </authorList>
    </citation>
    <scope>NUCLEOTIDE SEQUENCE [LARGE SCALE GENOMIC DNA]</scope>
    <source>
        <strain evidence="7 8">KC 17139</strain>
    </source>
</reference>
<dbReference type="InterPro" id="IPR001610">
    <property type="entry name" value="PAC"/>
</dbReference>
<dbReference type="PROSITE" id="PS50112">
    <property type="entry name" value="PAS"/>
    <property type="match status" value="2"/>
</dbReference>
<dbReference type="Proteomes" id="UP001523392">
    <property type="component" value="Unassembled WGS sequence"/>
</dbReference>
<dbReference type="InterPro" id="IPR043128">
    <property type="entry name" value="Rev_trsase/Diguanyl_cyclase"/>
</dbReference>
<dbReference type="CDD" id="cd00130">
    <property type="entry name" value="PAS"/>
    <property type="match status" value="2"/>
</dbReference>
<feature type="domain" description="EAL" evidence="4">
    <location>
        <begin position="691"/>
        <end position="946"/>
    </location>
</feature>
<protein>
    <submittedName>
        <fullName evidence="7">EAL domain-containing protein</fullName>
    </submittedName>
</protein>
<dbReference type="InterPro" id="IPR035919">
    <property type="entry name" value="EAL_sf"/>
</dbReference>
<dbReference type="PANTHER" id="PTHR44757">
    <property type="entry name" value="DIGUANYLATE CYCLASE DGCP"/>
    <property type="match status" value="1"/>
</dbReference>
<dbReference type="SMART" id="SM00267">
    <property type="entry name" value="GGDEF"/>
    <property type="match status" value="1"/>
</dbReference>
<dbReference type="InterPro" id="IPR000014">
    <property type="entry name" value="PAS"/>
</dbReference>
<feature type="domain" description="PAS" evidence="2">
    <location>
        <begin position="389"/>
        <end position="461"/>
    </location>
</feature>
<dbReference type="PANTHER" id="PTHR44757:SF2">
    <property type="entry name" value="BIOFILM ARCHITECTURE MAINTENANCE PROTEIN MBAA"/>
    <property type="match status" value="1"/>
</dbReference>
<gene>
    <name evidence="7" type="ORF">JYK14_27040</name>
</gene>
<dbReference type="Gene3D" id="3.30.450.20">
    <property type="entry name" value="PAS domain"/>
    <property type="match status" value="2"/>
</dbReference>
<evidence type="ECO:0000259" key="4">
    <source>
        <dbReference type="PROSITE" id="PS50883"/>
    </source>
</evidence>
<dbReference type="Pfam" id="PF08447">
    <property type="entry name" value="PAS_3"/>
    <property type="match status" value="2"/>
</dbReference>
<keyword evidence="8" id="KW-1185">Reference proteome</keyword>
<evidence type="ECO:0000259" key="6">
    <source>
        <dbReference type="PROSITE" id="PS50924"/>
    </source>
</evidence>
<dbReference type="SMART" id="SM00086">
    <property type="entry name" value="PAC"/>
    <property type="match status" value="2"/>
</dbReference>
<feature type="domain" description="PAC" evidence="3">
    <location>
        <begin position="465"/>
        <end position="517"/>
    </location>
</feature>
<feature type="domain" description="MHYT" evidence="6">
    <location>
        <begin position="12"/>
        <end position="198"/>
    </location>
</feature>
<dbReference type="RefSeq" id="WP_252956471.1">
    <property type="nucleotide sequence ID" value="NZ_JAFIRR010000230.1"/>
</dbReference>
<evidence type="ECO:0000259" key="5">
    <source>
        <dbReference type="PROSITE" id="PS50887"/>
    </source>
</evidence>
<dbReference type="PROSITE" id="PS50924">
    <property type="entry name" value="MHYT"/>
    <property type="match status" value="1"/>
</dbReference>
<dbReference type="InterPro" id="IPR000700">
    <property type="entry name" value="PAS-assoc_C"/>
</dbReference>
<accession>A0ABT1DDU2</accession>
<dbReference type="InterPro" id="IPR029787">
    <property type="entry name" value="Nucleotide_cyclase"/>
</dbReference>
<dbReference type="CDD" id="cd01948">
    <property type="entry name" value="EAL"/>
    <property type="match status" value="1"/>
</dbReference>
<feature type="transmembrane region" description="Helical" evidence="1">
    <location>
        <begin position="217"/>
        <end position="236"/>
    </location>
</feature>
<dbReference type="Pfam" id="PF00990">
    <property type="entry name" value="GGDEF"/>
    <property type="match status" value="1"/>
</dbReference>
<dbReference type="Pfam" id="PF00563">
    <property type="entry name" value="EAL"/>
    <property type="match status" value="1"/>
</dbReference>
<dbReference type="PROSITE" id="PS50883">
    <property type="entry name" value="EAL"/>
    <property type="match status" value="1"/>
</dbReference>
<evidence type="ECO:0000259" key="3">
    <source>
        <dbReference type="PROSITE" id="PS50113"/>
    </source>
</evidence>
<keyword evidence="1" id="KW-0812">Transmembrane</keyword>
<feature type="transmembrane region" description="Helical" evidence="1">
    <location>
        <begin position="16"/>
        <end position="35"/>
    </location>
</feature>
<feature type="transmembrane region" description="Helical" evidence="1">
    <location>
        <begin position="145"/>
        <end position="165"/>
    </location>
</feature>
<dbReference type="SUPFAM" id="SSF55785">
    <property type="entry name" value="PYP-like sensor domain (PAS domain)"/>
    <property type="match status" value="2"/>
</dbReference>
<dbReference type="Gene3D" id="3.20.20.450">
    <property type="entry name" value="EAL domain"/>
    <property type="match status" value="1"/>
</dbReference>
<dbReference type="NCBIfam" id="TIGR00254">
    <property type="entry name" value="GGDEF"/>
    <property type="match status" value="1"/>
</dbReference>
<sequence>MMRVYSCLTTQHHPELLLLVAALCLFACLTSLMLAQRGRAAAPERRIRWLLPAGLVTGISIWVVHFAAMLVYRPDVEILFDVRMAVLSILLACGVATGGWLAAFRGAVERPVAGGLLIGAALALAHFCDIAALRVAGDVSYDADLMVASIVAGLVLCAVAVRLLAARSDIQPPLGPAFVFACGILVLHFVAISGVSIMPTDADPTEGLALEMSGIPALVIASAILVLSIGLGIGYHDRRIAELTGRDAERLKELVAALQRSEEHHRYSVALNPQIPWLAEPDGTISEGSPRWAEVVGVPVAEALGEGWVQSVHPEDRAAAAGTWRQVVAARGVLPLDIRYRLKQRDGSYRWVRARAQARRDAHGAVVKWYGTLEDIHEKVLAETALRASEERYRLASRATKDIIWDWSHETDQVQWGDAIETVLGYPEAKSGTSLQWWVELLHPEDRDRLVAQVKEVLEGTGTSWLAEYRIRAADGTWLHMLSRGQMIRAAEGRPVRTVGALLDITTIKRVEEDLRRAAHHDPLTGLPNRALFAERLEAAFTEAGAAGRCVGLITLDVDGFKAMNDGLGHAAGDAVLRAVGERLCRNAPPGATVARLGGDEFAVILPGLQPEDARIETVERILEGVGAPLALHGRSVAPSLSAGAAMWPRDGTDAEELRRSADLALYAAKAAGPGSIRGFRPAMRQEAERRATMLREARQALADDRVVPHYQPKICLRTGALVGLEALLRWQHRDHGVMPPGAVSAAFEDAELSVQLTDRMLERVLADLVRWLDKGFDPGRVAINGAAGDFARGDFAERILSRLHAAGIDPSRLELEVTETVFLGRLALPVERALQTLSAAGVTIALDDFGTGHASLTHLRQLPVHTIKIDRTFVARMPSEPSDAAIVAAVIGLARRLGKTTVAEGVETELQARLLAEQGCDIGQGYLFGRAVEAACIEQAAGARPFRRAGGLA</sequence>
<feature type="transmembrane region" description="Helical" evidence="1">
    <location>
        <begin position="84"/>
        <end position="104"/>
    </location>
</feature>
<dbReference type="InterPro" id="IPR052155">
    <property type="entry name" value="Biofilm_reg_signaling"/>
</dbReference>
<evidence type="ECO:0000313" key="8">
    <source>
        <dbReference type="Proteomes" id="UP001523392"/>
    </source>
</evidence>
<dbReference type="InterPro" id="IPR035965">
    <property type="entry name" value="PAS-like_dom_sf"/>
</dbReference>
<feature type="transmembrane region" description="Helical" evidence="1">
    <location>
        <begin position="177"/>
        <end position="197"/>
    </location>
</feature>
<name>A0ABT1DDU2_9PROT</name>
<dbReference type="Pfam" id="PF03707">
    <property type="entry name" value="MHYT"/>
    <property type="match status" value="2"/>
</dbReference>
<comment type="caution">
    <text evidence="7">The sequence shown here is derived from an EMBL/GenBank/DDBJ whole genome shotgun (WGS) entry which is preliminary data.</text>
</comment>
<proteinExistence type="predicted"/>
<feature type="transmembrane region" description="Helical" evidence="1">
    <location>
        <begin position="111"/>
        <end position="133"/>
    </location>
</feature>
<dbReference type="NCBIfam" id="TIGR00229">
    <property type="entry name" value="sensory_box"/>
    <property type="match status" value="2"/>
</dbReference>
<dbReference type="SMART" id="SM00091">
    <property type="entry name" value="PAS"/>
    <property type="match status" value="2"/>
</dbReference>
<organism evidence="7 8">
    <name type="scientific">Siccirubricoccus soli</name>
    <dbReference type="NCBI Taxonomy" id="2899147"/>
    <lineage>
        <taxon>Bacteria</taxon>
        <taxon>Pseudomonadati</taxon>
        <taxon>Pseudomonadota</taxon>
        <taxon>Alphaproteobacteria</taxon>
        <taxon>Acetobacterales</taxon>
        <taxon>Roseomonadaceae</taxon>
        <taxon>Siccirubricoccus</taxon>
    </lineage>
</organism>
<dbReference type="InterPro" id="IPR000160">
    <property type="entry name" value="GGDEF_dom"/>
</dbReference>
<dbReference type="SUPFAM" id="SSF55073">
    <property type="entry name" value="Nucleotide cyclase"/>
    <property type="match status" value="1"/>
</dbReference>
<dbReference type="EMBL" id="JAFIRR010000230">
    <property type="protein sequence ID" value="MCO6419792.1"/>
    <property type="molecule type" value="Genomic_DNA"/>
</dbReference>
<keyword evidence="1" id="KW-1133">Transmembrane helix</keyword>
<dbReference type="InterPro" id="IPR013655">
    <property type="entry name" value="PAS_fold_3"/>
</dbReference>
<evidence type="ECO:0000313" key="7">
    <source>
        <dbReference type="EMBL" id="MCO6419792.1"/>
    </source>
</evidence>
<feature type="domain" description="PAC" evidence="3">
    <location>
        <begin position="336"/>
        <end position="388"/>
    </location>
</feature>
<feature type="domain" description="PAS" evidence="2">
    <location>
        <begin position="277"/>
        <end position="331"/>
    </location>
</feature>
<evidence type="ECO:0000256" key="1">
    <source>
        <dbReference type="PROSITE-ProRule" id="PRU00244"/>
    </source>
</evidence>
<dbReference type="SMART" id="SM00052">
    <property type="entry name" value="EAL"/>
    <property type="match status" value="1"/>
</dbReference>
<dbReference type="PROSITE" id="PS50113">
    <property type="entry name" value="PAC"/>
    <property type="match status" value="2"/>
</dbReference>
<feature type="transmembrane region" description="Helical" evidence="1">
    <location>
        <begin position="47"/>
        <end position="72"/>
    </location>
</feature>
<dbReference type="PROSITE" id="PS50887">
    <property type="entry name" value="GGDEF"/>
    <property type="match status" value="1"/>
</dbReference>
<feature type="domain" description="GGDEF" evidence="5">
    <location>
        <begin position="549"/>
        <end position="682"/>
    </location>
</feature>
<dbReference type="SUPFAM" id="SSF141868">
    <property type="entry name" value="EAL domain-like"/>
    <property type="match status" value="1"/>
</dbReference>
<dbReference type="InterPro" id="IPR001633">
    <property type="entry name" value="EAL_dom"/>
</dbReference>
<dbReference type="CDD" id="cd01949">
    <property type="entry name" value="GGDEF"/>
    <property type="match status" value="1"/>
</dbReference>